<feature type="compositionally biased region" description="Low complexity" evidence="1">
    <location>
        <begin position="336"/>
        <end position="354"/>
    </location>
</feature>
<proteinExistence type="predicted"/>
<reference evidence="2" key="1">
    <citation type="submission" date="2022-01" db="EMBL/GenBank/DDBJ databases">
        <authorList>
            <person name="King R."/>
        </authorList>
    </citation>
    <scope>NUCLEOTIDE SEQUENCE</scope>
</reference>
<name>A0A9P0HUR3_NEZVI</name>
<dbReference type="EMBL" id="OV725083">
    <property type="protein sequence ID" value="CAH1408003.1"/>
    <property type="molecule type" value="Genomic_DNA"/>
</dbReference>
<gene>
    <name evidence="2" type="ORF">NEZAVI_LOCUS15610</name>
</gene>
<dbReference type="Proteomes" id="UP001152798">
    <property type="component" value="Chromosome 7"/>
</dbReference>
<dbReference type="AlphaFoldDB" id="A0A9P0HUR3"/>
<evidence type="ECO:0000256" key="1">
    <source>
        <dbReference type="SAM" id="MobiDB-lite"/>
    </source>
</evidence>
<feature type="region of interest" description="Disordered" evidence="1">
    <location>
        <begin position="336"/>
        <end position="357"/>
    </location>
</feature>
<sequence>MSIGETPTHSYVADHSPSRFSRSHKHPPRLYLSLPPPFFASSPLTDSPTLNTSPLVIPMLSSISPFSSVSLKSSIYPVIYHPSSPPTQILLHLSARRPSSSSISHPILTLPSFPPLTTPTLSRPSHPSYPYELSPPVEERSSLSLSISITHNTKSLSPSIFNIKIESTSVVKSLLIPCQSPPSLLSSSLFSLVTPNSHYSLRHFHLSLTSPLPHGTFQRLDQYHCRSSPLYPSISISPLPLSPSAPIRLLSQLTLRSLSSLHIISSIDPTIAVTLSPPPNHSISVLSSLSVITSQSPLAPFRYLLETRPLVSYLSHYLLSYRSLPSTQSYITSSLSQLSSPSPITSSPRAPPSTLASETPITLSTSVGPSPYPSNSLSSPNDISPVLSLLKSHLFSFFLAHYHLSYYFLSVDIQDSSSNSLYLLSSSSIVTLLITSPQILISSSILQLTQHYSSPQETLSHGCIIYDELSRSQTLIGTLGSDRYLNHIRSPPLLTGYHNVSLKENHPPWGGGGGIEFHVPHTAPLTYSSLSGKSPSHSTVLSFNSLSRFIIPIYSLSALHGFSGIFSSHFISSLSLFFRLTSPLVSPRHIYTPLPLQQLSNATNTESLARSSRSNHSPHPTLHIPYILSVLLAPPLLPLSLLTFSRLNYIQIPRSHSFLVLPFFSHPRPNTSLQIDSPHSPSSRQGWVLLPSLQSRHTQCISSPLSSSHNLLRPIDAHQDASSSTSTPSNDSTDPPLAALITPYAPLFILEVSHQRSPHPLSVSVPLSDPNHLLRPLIISLLLKPPLKVLIFDEGNPLLSTPPLSSVSSQLDFLITSSSHPSSLFISHLRVK</sequence>
<organism evidence="2 3">
    <name type="scientific">Nezara viridula</name>
    <name type="common">Southern green stink bug</name>
    <name type="synonym">Cimex viridulus</name>
    <dbReference type="NCBI Taxonomy" id="85310"/>
    <lineage>
        <taxon>Eukaryota</taxon>
        <taxon>Metazoa</taxon>
        <taxon>Ecdysozoa</taxon>
        <taxon>Arthropoda</taxon>
        <taxon>Hexapoda</taxon>
        <taxon>Insecta</taxon>
        <taxon>Pterygota</taxon>
        <taxon>Neoptera</taxon>
        <taxon>Paraneoptera</taxon>
        <taxon>Hemiptera</taxon>
        <taxon>Heteroptera</taxon>
        <taxon>Panheteroptera</taxon>
        <taxon>Pentatomomorpha</taxon>
        <taxon>Pentatomoidea</taxon>
        <taxon>Pentatomidae</taxon>
        <taxon>Pentatominae</taxon>
        <taxon>Nezara</taxon>
    </lineage>
</organism>
<evidence type="ECO:0000313" key="2">
    <source>
        <dbReference type="EMBL" id="CAH1408003.1"/>
    </source>
</evidence>
<accession>A0A9P0HUR3</accession>
<keyword evidence="3" id="KW-1185">Reference proteome</keyword>
<evidence type="ECO:0000313" key="3">
    <source>
        <dbReference type="Proteomes" id="UP001152798"/>
    </source>
</evidence>
<protein>
    <submittedName>
        <fullName evidence="2">Uncharacterized protein</fullName>
    </submittedName>
</protein>
<feature type="region of interest" description="Disordered" evidence="1">
    <location>
        <begin position="1"/>
        <end position="26"/>
    </location>
</feature>